<organism evidence="2 3">
    <name type="scientific">Thiohalorhabdus methylotrophus</name>
    <dbReference type="NCBI Taxonomy" id="3242694"/>
    <lineage>
        <taxon>Bacteria</taxon>
        <taxon>Pseudomonadati</taxon>
        <taxon>Pseudomonadota</taxon>
        <taxon>Gammaproteobacteria</taxon>
        <taxon>Thiohalorhabdales</taxon>
        <taxon>Thiohalorhabdaceae</taxon>
        <taxon>Thiohalorhabdus</taxon>
    </lineage>
</organism>
<dbReference type="RefSeq" id="WP_373656953.1">
    <property type="nucleotide sequence ID" value="NZ_JBGUAW010000011.1"/>
</dbReference>
<evidence type="ECO:0000313" key="3">
    <source>
        <dbReference type="Proteomes" id="UP001575181"/>
    </source>
</evidence>
<dbReference type="Pfam" id="PF01370">
    <property type="entry name" value="Epimerase"/>
    <property type="match status" value="1"/>
</dbReference>
<proteinExistence type="predicted"/>
<dbReference type="InterPro" id="IPR001509">
    <property type="entry name" value="Epimerase_deHydtase"/>
</dbReference>
<name>A0ABV4TXW4_9GAMM</name>
<accession>A0ABV4TXW4</accession>
<gene>
    <name evidence="2" type="ORF">ACERLL_15210</name>
</gene>
<dbReference type="PANTHER" id="PTHR12126">
    <property type="entry name" value="NADH-UBIQUINONE OXIDOREDUCTASE 39 KDA SUBUNIT-RELATED"/>
    <property type="match status" value="1"/>
</dbReference>
<dbReference type="PANTHER" id="PTHR12126:SF11">
    <property type="entry name" value="NADH DEHYDROGENASE [UBIQUINONE] 1 ALPHA SUBCOMPLEX SUBUNIT 9, MITOCHONDRIAL"/>
    <property type="match status" value="1"/>
</dbReference>
<dbReference type="SUPFAM" id="SSF51735">
    <property type="entry name" value="NAD(P)-binding Rossmann-fold domains"/>
    <property type="match status" value="1"/>
</dbReference>
<dbReference type="Gene3D" id="3.40.50.720">
    <property type="entry name" value="NAD(P)-binding Rossmann-like Domain"/>
    <property type="match status" value="1"/>
</dbReference>
<dbReference type="InterPro" id="IPR051207">
    <property type="entry name" value="ComplexI_NDUFA9_subunit"/>
</dbReference>
<evidence type="ECO:0000313" key="2">
    <source>
        <dbReference type="EMBL" id="MFA9462166.1"/>
    </source>
</evidence>
<protein>
    <submittedName>
        <fullName evidence="2">Complex I NDUFA9 subunit family protein</fullName>
    </submittedName>
</protein>
<dbReference type="InterPro" id="IPR036291">
    <property type="entry name" value="NAD(P)-bd_dom_sf"/>
</dbReference>
<dbReference type="Proteomes" id="UP001575181">
    <property type="component" value="Unassembled WGS sequence"/>
</dbReference>
<sequence>MESQRITVFGGTGFLGSRIARRLVAYGWEVRVAARHPKVPERVTPEAPVELMETDIRSPDDVRTAVRGVAGAINAVSLYQEHDDLTFQDIHVDGAERIAACAREEGLERLVHVSGIGSDPESESRYVAARGLGEQRVREAFPDSIILRPSVLFGPGDSFLQALDGITRAPVVPMFGRGATRLQPAFVEDVVSGIGQSLVRTGVTGKVFELGGGKVYTYREILQVILAHRQRRRLLLPVPFPIWRALAGVAERLPGQPLTVDQVMLMEHDNTVGSDLATFADLGIHPASIEDRIAVSLP</sequence>
<dbReference type="CDD" id="cd05271">
    <property type="entry name" value="NDUFA9_like_SDR_a"/>
    <property type="match status" value="1"/>
</dbReference>
<dbReference type="EMBL" id="JBGUAW010000011">
    <property type="protein sequence ID" value="MFA9462166.1"/>
    <property type="molecule type" value="Genomic_DNA"/>
</dbReference>
<feature type="domain" description="NAD-dependent epimerase/dehydratase" evidence="1">
    <location>
        <begin position="6"/>
        <end position="211"/>
    </location>
</feature>
<comment type="caution">
    <text evidence="2">The sequence shown here is derived from an EMBL/GenBank/DDBJ whole genome shotgun (WGS) entry which is preliminary data.</text>
</comment>
<keyword evidence="3" id="KW-1185">Reference proteome</keyword>
<evidence type="ECO:0000259" key="1">
    <source>
        <dbReference type="Pfam" id="PF01370"/>
    </source>
</evidence>
<reference evidence="2 3" key="1">
    <citation type="submission" date="2024-08" db="EMBL/GenBank/DDBJ databases">
        <title>Whole-genome sequencing of halo(alkali)philic microorganisms from hypersaline lakes.</title>
        <authorList>
            <person name="Sorokin D.Y."/>
            <person name="Merkel A.Y."/>
            <person name="Messina E."/>
            <person name="Yakimov M."/>
        </authorList>
    </citation>
    <scope>NUCLEOTIDE SEQUENCE [LARGE SCALE GENOMIC DNA]</scope>
    <source>
        <strain evidence="2 3">Cl-TMA</strain>
    </source>
</reference>